<keyword evidence="2" id="KW-1185">Reference proteome</keyword>
<dbReference type="EMBL" id="BAABAS010000031">
    <property type="protein sequence ID" value="GAA4242330.1"/>
    <property type="molecule type" value="Genomic_DNA"/>
</dbReference>
<accession>A0ABP8CR65</accession>
<dbReference type="PANTHER" id="PTHR36221:SF1">
    <property type="entry name" value="DUF742 DOMAIN-CONTAINING PROTEIN"/>
    <property type="match status" value="1"/>
</dbReference>
<dbReference type="Pfam" id="PF05331">
    <property type="entry name" value="DUF742"/>
    <property type="match status" value="1"/>
</dbReference>
<dbReference type="Proteomes" id="UP001501710">
    <property type="component" value="Unassembled WGS sequence"/>
</dbReference>
<sequence>MVTGGVTRPQYPMRYDTVLVATAPPVPDVRLQPEAAQALRMCRRQGWCSVAEIAATIGQPVLVTQIILSDLIARGALADPRDHPDANPHDPSLLRDLLDGLHALA</sequence>
<organism evidence="1 2">
    <name type="scientific">Actinomadura meridiana</name>
    <dbReference type="NCBI Taxonomy" id="559626"/>
    <lineage>
        <taxon>Bacteria</taxon>
        <taxon>Bacillati</taxon>
        <taxon>Actinomycetota</taxon>
        <taxon>Actinomycetes</taxon>
        <taxon>Streptosporangiales</taxon>
        <taxon>Thermomonosporaceae</taxon>
        <taxon>Actinomadura</taxon>
    </lineage>
</organism>
<name>A0ABP8CR65_9ACTN</name>
<proteinExistence type="predicted"/>
<comment type="caution">
    <text evidence="1">The sequence shown here is derived from an EMBL/GenBank/DDBJ whole genome shotgun (WGS) entry which is preliminary data.</text>
</comment>
<dbReference type="InterPro" id="IPR007995">
    <property type="entry name" value="DUF742"/>
</dbReference>
<evidence type="ECO:0000313" key="2">
    <source>
        <dbReference type="Proteomes" id="UP001501710"/>
    </source>
</evidence>
<evidence type="ECO:0000313" key="1">
    <source>
        <dbReference type="EMBL" id="GAA4242330.1"/>
    </source>
</evidence>
<gene>
    <name evidence="1" type="ORF">GCM10022254_74950</name>
</gene>
<dbReference type="PANTHER" id="PTHR36221">
    <property type="entry name" value="DUF742 DOMAIN-CONTAINING PROTEIN"/>
    <property type="match status" value="1"/>
</dbReference>
<evidence type="ECO:0008006" key="3">
    <source>
        <dbReference type="Google" id="ProtNLM"/>
    </source>
</evidence>
<protein>
    <recommendedName>
        <fullName evidence="3">DUF742 domain-containing protein</fullName>
    </recommendedName>
</protein>
<reference evidence="2" key="1">
    <citation type="journal article" date="2019" name="Int. J. Syst. Evol. Microbiol.">
        <title>The Global Catalogue of Microorganisms (GCM) 10K type strain sequencing project: providing services to taxonomists for standard genome sequencing and annotation.</title>
        <authorList>
            <consortium name="The Broad Institute Genomics Platform"/>
            <consortium name="The Broad Institute Genome Sequencing Center for Infectious Disease"/>
            <person name="Wu L."/>
            <person name="Ma J."/>
        </authorList>
    </citation>
    <scope>NUCLEOTIDE SEQUENCE [LARGE SCALE GENOMIC DNA]</scope>
    <source>
        <strain evidence="2">JCM 17440</strain>
    </source>
</reference>